<organism evidence="2 3">
    <name type="scientific">Scyliorhinus torazame</name>
    <name type="common">Cloudy catshark</name>
    <name type="synonym">Catulus torazame</name>
    <dbReference type="NCBI Taxonomy" id="75743"/>
    <lineage>
        <taxon>Eukaryota</taxon>
        <taxon>Metazoa</taxon>
        <taxon>Chordata</taxon>
        <taxon>Craniata</taxon>
        <taxon>Vertebrata</taxon>
        <taxon>Chondrichthyes</taxon>
        <taxon>Elasmobranchii</taxon>
        <taxon>Galeomorphii</taxon>
        <taxon>Galeoidea</taxon>
        <taxon>Carcharhiniformes</taxon>
        <taxon>Scyliorhinidae</taxon>
        <taxon>Scyliorhinus</taxon>
    </lineage>
</organism>
<feature type="compositionally biased region" description="Polar residues" evidence="1">
    <location>
        <begin position="190"/>
        <end position="201"/>
    </location>
</feature>
<feature type="region of interest" description="Disordered" evidence="1">
    <location>
        <begin position="1"/>
        <end position="99"/>
    </location>
</feature>
<protein>
    <submittedName>
        <fullName evidence="2">Uncharacterized protein</fullName>
    </submittedName>
</protein>
<comment type="caution">
    <text evidence="2">The sequence shown here is derived from an EMBL/GenBank/DDBJ whole genome shotgun (WGS) entry which is preliminary data.</text>
</comment>
<gene>
    <name evidence="2" type="ORF">scyTo_0010468</name>
</gene>
<feature type="compositionally biased region" description="Polar residues" evidence="1">
    <location>
        <begin position="261"/>
        <end position="270"/>
    </location>
</feature>
<dbReference type="EMBL" id="BFAA01004520">
    <property type="protein sequence ID" value="GCB68876.1"/>
    <property type="molecule type" value="Genomic_DNA"/>
</dbReference>
<feature type="compositionally biased region" description="Polar residues" evidence="1">
    <location>
        <begin position="143"/>
        <end position="157"/>
    </location>
</feature>
<name>A0A401P6Y5_SCYTO</name>
<evidence type="ECO:0000256" key="1">
    <source>
        <dbReference type="SAM" id="MobiDB-lite"/>
    </source>
</evidence>
<proteinExistence type="predicted"/>
<evidence type="ECO:0000313" key="2">
    <source>
        <dbReference type="EMBL" id="GCB68876.1"/>
    </source>
</evidence>
<dbReference type="Proteomes" id="UP000288216">
    <property type="component" value="Unassembled WGS sequence"/>
</dbReference>
<accession>A0A401P6Y5</accession>
<feature type="compositionally biased region" description="Basic and acidic residues" evidence="1">
    <location>
        <begin position="236"/>
        <end position="246"/>
    </location>
</feature>
<reference evidence="2 3" key="1">
    <citation type="journal article" date="2018" name="Nat. Ecol. Evol.">
        <title>Shark genomes provide insights into elasmobranch evolution and the origin of vertebrates.</title>
        <authorList>
            <person name="Hara Y"/>
            <person name="Yamaguchi K"/>
            <person name="Onimaru K"/>
            <person name="Kadota M"/>
            <person name="Koyanagi M"/>
            <person name="Keeley SD"/>
            <person name="Tatsumi K"/>
            <person name="Tanaka K"/>
            <person name="Motone F"/>
            <person name="Kageyama Y"/>
            <person name="Nozu R"/>
            <person name="Adachi N"/>
            <person name="Nishimura O"/>
            <person name="Nakagawa R"/>
            <person name="Tanegashima C"/>
            <person name="Kiyatake I"/>
            <person name="Matsumoto R"/>
            <person name="Murakumo K"/>
            <person name="Nishida K"/>
            <person name="Terakita A"/>
            <person name="Kuratani S"/>
            <person name="Sato K"/>
            <person name="Hyodo S Kuraku.S."/>
        </authorList>
    </citation>
    <scope>NUCLEOTIDE SEQUENCE [LARGE SCALE GENOMIC DNA]</scope>
</reference>
<evidence type="ECO:0000313" key="3">
    <source>
        <dbReference type="Proteomes" id="UP000288216"/>
    </source>
</evidence>
<dbReference type="OMA" id="EISTAEC"/>
<feature type="region of interest" description="Disordered" evidence="1">
    <location>
        <begin position="131"/>
        <end position="458"/>
    </location>
</feature>
<keyword evidence="3" id="KW-1185">Reference proteome</keyword>
<dbReference type="OrthoDB" id="10364862at2759"/>
<sequence>MAEVEVGKEMTTQKAEEHPAEISTAECENPNAPSKERAAEPTANEDIIEKKEATEEATVMEVQREEAGCGEINVEEQVAGRNEGGAGKGAVGPEKRDGNMGSGLVLSAEAAKELEGNLCEAMYSTDVGLKAGVGNPCTEERPNGNSSKSVEDGQNQLRESESQGCREATEVLTAMKDTGLSSDLEGTMGENAQGSEHSQALCTAGEERSGAPGTAGERQTGQGGMADILLGVVAEPDFKEHSEGTKETPASVNSGEIAGQMESSTATDNGSIAAGHGSGKSSEVDTLLEETQKDVASAPACHDQEPPTGAEAGREAPPETDLQTTNDAEEDLEIQTEKIQETSAKGSEGRQDIPRVHGPPCSGNLTERLEVLEQNQDVHLMPSAERTSETQARMGDDPAENTEEQATTNDAELSRDTREVSTTSLEQQCEAGVSESDEQGQQEQAAPGDDQIIVSEGE</sequence>
<dbReference type="AlphaFoldDB" id="A0A401P6Y5"/>